<feature type="transmembrane region" description="Helical" evidence="1">
    <location>
        <begin position="20"/>
        <end position="41"/>
    </location>
</feature>
<gene>
    <name evidence="2" type="ORF">AWB77_05748</name>
</gene>
<reference evidence="2" key="1">
    <citation type="submission" date="2016-01" db="EMBL/GenBank/DDBJ databases">
        <authorList>
            <person name="Peeters C."/>
        </authorList>
    </citation>
    <scope>NUCLEOTIDE SEQUENCE</scope>
    <source>
        <strain evidence="2">LMG 29320</strain>
    </source>
</reference>
<dbReference type="STRING" id="1777138.AWB77_05748"/>
<dbReference type="AlphaFoldDB" id="A0A158DVC1"/>
<sequence length="490" mass="52623">MGWSIPMFEARPASQKPSLWLVGAYSMGIVLAAAVVVLVSWPIFHQQSNGAEFWLCLVGIPLIMGLALWSAIFHCLDMADFGVNCTDYYKNAVLVAWQRWARQYVVLSGFSVLLVEDALAEKIGGLSGTAPQNGNEALRLDEITDDYRSSRTEQVLERLLTESKDAVLSSGINDTLRIVAWTGGNADVSVIEQHIRIRWDAFDLPVHIDVEVVTKLSWPVIERSVIEERAALLLLCVQLQDNSDAFTHFTESAVALLFQANLPPLDSGVPVVRIYRSMPAATASMLADFRQLGEAGAVPLSRIRSGWNCNLGKAEGYSLSRAFGDCGLVLEGGTSGMVNISDYIGPVGPISPWISLALAAELVQYGQGPQLLVSQEGKQARLYIACADEPASSLRIGVPPSSASHASAILVSVLPILAVLLGVLLKAADLFAWMAAGVTGAVVLALALRLFHANSLRTRAIGEVEALGGHLPSTVDGNGAFKASRTLEQY</sequence>
<feature type="transmembrane region" description="Helical" evidence="1">
    <location>
        <begin position="403"/>
        <end position="424"/>
    </location>
</feature>
<keyword evidence="1" id="KW-0812">Transmembrane</keyword>
<feature type="transmembrane region" description="Helical" evidence="1">
    <location>
        <begin position="430"/>
        <end position="451"/>
    </location>
</feature>
<accession>A0A158DVC1</accession>
<dbReference type="RefSeq" id="WP_157694935.1">
    <property type="nucleotide sequence ID" value="NZ_FCNX02000018.1"/>
</dbReference>
<keyword evidence="3" id="KW-1185">Reference proteome</keyword>
<comment type="caution">
    <text evidence="2">The sequence shown here is derived from an EMBL/GenBank/DDBJ whole genome shotgun (WGS) entry which is preliminary data.</text>
</comment>
<keyword evidence="1" id="KW-0472">Membrane</keyword>
<dbReference type="EMBL" id="FCNX02000018">
    <property type="protein sequence ID" value="SAK97667.1"/>
    <property type="molecule type" value="Genomic_DNA"/>
</dbReference>
<evidence type="ECO:0000313" key="3">
    <source>
        <dbReference type="Proteomes" id="UP000054903"/>
    </source>
</evidence>
<feature type="transmembrane region" description="Helical" evidence="1">
    <location>
        <begin position="53"/>
        <end position="72"/>
    </location>
</feature>
<evidence type="ECO:0000313" key="2">
    <source>
        <dbReference type="EMBL" id="SAK97667.1"/>
    </source>
</evidence>
<dbReference type="Proteomes" id="UP000054903">
    <property type="component" value="Unassembled WGS sequence"/>
</dbReference>
<name>A0A158DVC1_9BURK</name>
<organism evidence="2 3">
    <name type="scientific">Caballeronia fortuita</name>
    <dbReference type="NCBI Taxonomy" id="1777138"/>
    <lineage>
        <taxon>Bacteria</taxon>
        <taxon>Pseudomonadati</taxon>
        <taxon>Pseudomonadota</taxon>
        <taxon>Betaproteobacteria</taxon>
        <taxon>Burkholderiales</taxon>
        <taxon>Burkholderiaceae</taxon>
        <taxon>Caballeronia</taxon>
    </lineage>
</organism>
<evidence type="ECO:0000256" key="1">
    <source>
        <dbReference type="SAM" id="Phobius"/>
    </source>
</evidence>
<protein>
    <submittedName>
        <fullName evidence="2">Uncharacterized protein</fullName>
    </submittedName>
</protein>
<keyword evidence="1" id="KW-1133">Transmembrane helix</keyword>
<proteinExistence type="predicted"/>
<dbReference type="OrthoDB" id="9005031at2"/>